<keyword evidence="8" id="KW-1185">Reference proteome</keyword>
<dbReference type="SUPFAM" id="SSF51905">
    <property type="entry name" value="FAD/NAD(P)-binding domain"/>
    <property type="match status" value="1"/>
</dbReference>
<dbReference type="EMBL" id="JAWRVE010000252">
    <property type="protein sequence ID" value="KAL1846990.1"/>
    <property type="molecule type" value="Genomic_DNA"/>
</dbReference>
<evidence type="ECO:0000259" key="6">
    <source>
        <dbReference type="Pfam" id="PF01494"/>
    </source>
</evidence>
<dbReference type="InterPro" id="IPR036188">
    <property type="entry name" value="FAD/NAD-bd_sf"/>
</dbReference>
<keyword evidence="4" id="KW-0560">Oxidoreductase</keyword>
<dbReference type="InterPro" id="IPR002938">
    <property type="entry name" value="FAD-bd"/>
</dbReference>
<keyword evidence="3" id="KW-0274">FAD</keyword>
<reference evidence="7 8" key="1">
    <citation type="journal article" date="2024" name="IMA Fungus">
        <title>IMA Genome - F19 : A genome assembly and annotation guide to empower mycologists, including annotated draft genome sequences of Ceratocystis pirilliformis, Diaporthe australafricana, Fusarium ophioides, Paecilomyces lecythidis, and Sporothrix stenoceras.</title>
        <authorList>
            <person name="Aylward J."/>
            <person name="Wilson A.M."/>
            <person name="Visagie C.M."/>
            <person name="Spraker J."/>
            <person name="Barnes I."/>
            <person name="Buitendag C."/>
            <person name="Ceriani C."/>
            <person name="Del Mar Angel L."/>
            <person name="du Plessis D."/>
            <person name="Fuchs T."/>
            <person name="Gasser K."/>
            <person name="Kramer D."/>
            <person name="Li W."/>
            <person name="Munsamy K."/>
            <person name="Piso A."/>
            <person name="Price J.L."/>
            <person name="Sonnekus B."/>
            <person name="Thomas C."/>
            <person name="van der Nest A."/>
            <person name="van Dijk A."/>
            <person name="van Heerden A."/>
            <person name="van Vuuren N."/>
            <person name="Yilmaz N."/>
            <person name="Duong T.A."/>
            <person name="van der Merwe N.A."/>
            <person name="Wingfield M.J."/>
            <person name="Wingfield B.D."/>
        </authorList>
    </citation>
    <scope>NUCLEOTIDE SEQUENCE [LARGE SCALE GENOMIC DNA]</scope>
    <source>
        <strain evidence="7 8">CMW 18300</strain>
    </source>
</reference>
<name>A0ABR3VWN7_9PEZI</name>
<proteinExistence type="inferred from homology"/>
<evidence type="ECO:0000256" key="1">
    <source>
        <dbReference type="ARBA" id="ARBA00007992"/>
    </source>
</evidence>
<keyword evidence="5" id="KW-0503">Monooxygenase</keyword>
<dbReference type="InterPro" id="IPR050493">
    <property type="entry name" value="FAD-dep_Monooxygenase_BioMet"/>
</dbReference>
<dbReference type="PRINTS" id="PR00420">
    <property type="entry name" value="RNGMNOXGNASE"/>
</dbReference>
<evidence type="ECO:0000256" key="5">
    <source>
        <dbReference type="ARBA" id="ARBA00023033"/>
    </source>
</evidence>
<dbReference type="PANTHER" id="PTHR13789:SF314">
    <property type="entry name" value="FAD-BINDING DOMAIN-CONTAINING PROTEIN"/>
    <property type="match status" value="1"/>
</dbReference>
<evidence type="ECO:0000256" key="3">
    <source>
        <dbReference type="ARBA" id="ARBA00022827"/>
    </source>
</evidence>
<dbReference type="SUPFAM" id="SSF54373">
    <property type="entry name" value="FAD-linked reductases, C-terminal domain"/>
    <property type="match status" value="1"/>
</dbReference>
<evidence type="ECO:0000256" key="4">
    <source>
        <dbReference type="ARBA" id="ARBA00023002"/>
    </source>
</evidence>
<dbReference type="PANTHER" id="PTHR13789">
    <property type="entry name" value="MONOOXYGENASE"/>
    <property type="match status" value="1"/>
</dbReference>
<gene>
    <name evidence="7" type="ORF">Daus18300_014067</name>
</gene>
<evidence type="ECO:0000256" key="2">
    <source>
        <dbReference type="ARBA" id="ARBA00022630"/>
    </source>
</evidence>
<comment type="caution">
    <text evidence="7">The sequence shown here is derived from an EMBL/GenBank/DDBJ whole genome shotgun (WGS) entry which is preliminary data.</text>
</comment>
<evidence type="ECO:0000313" key="7">
    <source>
        <dbReference type="EMBL" id="KAL1846990.1"/>
    </source>
</evidence>
<feature type="domain" description="FAD-binding" evidence="6">
    <location>
        <begin position="281"/>
        <end position="368"/>
    </location>
</feature>
<accession>A0ABR3VWN7</accession>
<dbReference type="Pfam" id="PF01494">
    <property type="entry name" value="FAD_binding_3"/>
    <property type="match status" value="2"/>
</dbReference>
<protein>
    <recommendedName>
        <fullName evidence="6">FAD-binding domain-containing protein</fullName>
    </recommendedName>
</protein>
<feature type="domain" description="FAD-binding" evidence="6">
    <location>
        <begin position="8"/>
        <end position="176"/>
    </location>
</feature>
<evidence type="ECO:0000313" key="8">
    <source>
        <dbReference type="Proteomes" id="UP001583177"/>
    </source>
</evidence>
<dbReference type="Proteomes" id="UP001583177">
    <property type="component" value="Unassembled WGS sequence"/>
</dbReference>
<organism evidence="7 8">
    <name type="scientific">Diaporthe australafricana</name>
    <dbReference type="NCBI Taxonomy" id="127596"/>
    <lineage>
        <taxon>Eukaryota</taxon>
        <taxon>Fungi</taxon>
        <taxon>Dikarya</taxon>
        <taxon>Ascomycota</taxon>
        <taxon>Pezizomycotina</taxon>
        <taxon>Sordariomycetes</taxon>
        <taxon>Sordariomycetidae</taxon>
        <taxon>Diaporthales</taxon>
        <taxon>Diaporthaceae</taxon>
        <taxon>Diaporthe</taxon>
    </lineage>
</organism>
<comment type="similarity">
    <text evidence="1">Belongs to the paxM FAD-dependent monooxygenase family.</text>
</comment>
<keyword evidence="2" id="KW-0285">Flavoprotein</keyword>
<dbReference type="Gene3D" id="3.50.50.60">
    <property type="entry name" value="FAD/NAD(P)-binding domain"/>
    <property type="match status" value="1"/>
</dbReference>
<sequence>MSQDAALKITIIGGGIAGLFAARVLREKHSVTVLERSGGGNEVGAAVTPGPNATKILEQYGWEPTRCGALVLGRVRTLNHKDSLVNETDVTDIKRTFGSDWHVVHRIDLWSELLRLATAPSEDLGIHGSPAKVEWRANVVDVNAGSGDVRLGDGRVVPSDLVIGADGIRSATRHLVVGKEGDQPRPSGTSMFRFVIPCDIFDKANTLTTDQSGPAELTVRIASDGSRRTIVSYLCRNHELLNVGCIAPNSLINLPPADSWVAPGERADLLRVFGDFHVRPLLEQAEDIKLWELRDHDPLPTYIRARLVLIGDAAHAMTPHQGQGASQAIEDGEGLSLFIDQVVDREAVPEVLEDFDRARRVRASKVQRITRSVHDQVSPEAMWKNQQYNFTYHGIRDALAEQDAGLDI</sequence>